<dbReference type="SUPFAM" id="SSF46894">
    <property type="entry name" value="C-terminal effector domain of the bipartite response regulators"/>
    <property type="match status" value="1"/>
</dbReference>
<dbReference type="Gene3D" id="6.10.250.690">
    <property type="match status" value="1"/>
</dbReference>
<accession>A0ABV3X7S6</accession>
<dbReference type="SUPFAM" id="SSF52172">
    <property type="entry name" value="CheY-like"/>
    <property type="match status" value="1"/>
</dbReference>
<keyword evidence="4" id="KW-0597">Phosphoprotein</keyword>
<dbReference type="Pfam" id="PF00486">
    <property type="entry name" value="Trans_reg_C"/>
    <property type="match status" value="1"/>
</dbReference>
<name>A0ABV3X7S6_9FIRM</name>
<evidence type="ECO:0000256" key="2">
    <source>
        <dbReference type="ARBA" id="ARBA00023125"/>
    </source>
</evidence>
<dbReference type="RefSeq" id="WP_368847969.1">
    <property type="nucleotide sequence ID" value="NZ_CP194411.1"/>
</dbReference>
<keyword evidence="3" id="KW-0804">Transcription</keyword>
<evidence type="ECO:0000256" key="4">
    <source>
        <dbReference type="PROSITE-ProRule" id="PRU00169"/>
    </source>
</evidence>
<evidence type="ECO:0000256" key="3">
    <source>
        <dbReference type="ARBA" id="ARBA00023163"/>
    </source>
</evidence>
<feature type="modified residue" description="4-aspartylphosphate" evidence="4">
    <location>
        <position position="52"/>
    </location>
</feature>
<dbReference type="CDD" id="cd00383">
    <property type="entry name" value="trans_reg_C"/>
    <property type="match status" value="1"/>
</dbReference>
<evidence type="ECO:0000256" key="1">
    <source>
        <dbReference type="ARBA" id="ARBA00023015"/>
    </source>
</evidence>
<dbReference type="SMART" id="SM00862">
    <property type="entry name" value="Trans_reg_C"/>
    <property type="match status" value="1"/>
</dbReference>
<evidence type="ECO:0000259" key="6">
    <source>
        <dbReference type="PROSITE" id="PS50110"/>
    </source>
</evidence>
<dbReference type="PANTHER" id="PTHR48111:SF26">
    <property type="entry name" value="STAGE 0 SPORULATION PROTEIN A HOMOLOG"/>
    <property type="match status" value="1"/>
</dbReference>
<dbReference type="CDD" id="cd17574">
    <property type="entry name" value="REC_OmpR"/>
    <property type="match status" value="1"/>
</dbReference>
<dbReference type="InterPro" id="IPR011006">
    <property type="entry name" value="CheY-like_superfamily"/>
</dbReference>
<organism evidence="8 9">
    <name type="scientific">Selenomonas sputigena</name>
    <dbReference type="NCBI Taxonomy" id="69823"/>
    <lineage>
        <taxon>Bacteria</taxon>
        <taxon>Bacillati</taxon>
        <taxon>Bacillota</taxon>
        <taxon>Negativicutes</taxon>
        <taxon>Selenomonadales</taxon>
        <taxon>Selenomonadaceae</taxon>
        <taxon>Selenomonas</taxon>
    </lineage>
</organism>
<dbReference type="EMBL" id="JARVLH010000009">
    <property type="protein sequence ID" value="MEX5286251.1"/>
    <property type="molecule type" value="Genomic_DNA"/>
</dbReference>
<dbReference type="Proteomes" id="UP001559623">
    <property type="component" value="Unassembled WGS sequence"/>
</dbReference>
<dbReference type="PROSITE" id="PS51755">
    <property type="entry name" value="OMPR_PHOB"/>
    <property type="match status" value="1"/>
</dbReference>
<sequence length="235" mass="26616">MKRILIIEDDTAISELERDYLEANGFSAEIIADGTKGAEKALAEDFDLILLDLMLPGLDGFAVCRAVRREKDTPILMVSARQEEIDKIRGLGLGADDYIIKPFSPNELVARVKAHIARYERLTRRTSAAEDHDSILTGELEVQPEARRVFSGGKEVSLTRREFDLLLFFVQNPGITFSKDKLFERIWGLDALGDTATVMVHINRIREKIEPRPAEPIYIETVWGVGYRFRSKGHK</sequence>
<comment type="caution">
    <text evidence="8">The sequence shown here is derived from an EMBL/GenBank/DDBJ whole genome shotgun (WGS) entry which is preliminary data.</text>
</comment>
<protein>
    <submittedName>
        <fullName evidence="8">Response regulator transcription factor</fullName>
    </submittedName>
</protein>
<dbReference type="PROSITE" id="PS50110">
    <property type="entry name" value="RESPONSE_REGULATORY"/>
    <property type="match status" value="1"/>
</dbReference>
<feature type="domain" description="Response regulatory" evidence="6">
    <location>
        <begin position="3"/>
        <end position="116"/>
    </location>
</feature>
<dbReference type="Gene3D" id="1.10.10.10">
    <property type="entry name" value="Winged helix-like DNA-binding domain superfamily/Winged helix DNA-binding domain"/>
    <property type="match status" value="1"/>
</dbReference>
<keyword evidence="2 5" id="KW-0238">DNA-binding</keyword>
<dbReference type="PANTHER" id="PTHR48111">
    <property type="entry name" value="REGULATOR OF RPOS"/>
    <property type="match status" value="1"/>
</dbReference>
<reference evidence="8 9" key="1">
    <citation type="submission" date="2023-04" db="EMBL/GenBank/DDBJ databases">
        <title>Genome Sequence of Selenomonas sputigena ATCC 33150.</title>
        <authorList>
            <person name="Miller D.P."/>
            <person name="Anvari S."/>
            <person name="Polson S.W."/>
            <person name="Macdonald M."/>
            <person name="Mcdowell J.V."/>
        </authorList>
    </citation>
    <scope>NUCLEOTIDE SEQUENCE [LARGE SCALE GENOMIC DNA]</scope>
    <source>
        <strain evidence="8 9">ATCC 33150</strain>
    </source>
</reference>
<dbReference type="InterPro" id="IPR001789">
    <property type="entry name" value="Sig_transdc_resp-reg_receiver"/>
</dbReference>
<dbReference type="InterPro" id="IPR001867">
    <property type="entry name" value="OmpR/PhoB-type_DNA-bd"/>
</dbReference>
<dbReference type="InterPro" id="IPR016032">
    <property type="entry name" value="Sig_transdc_resp-reg_C-effctor"/>
</dbReference>
<dbReference type="Gene3D" id="3.40.50.2300">
    <property type="match status" value="1"/>
</dbReference>
<proteinExistence type="predicted"/>
<dbReference type="SMART" id="SM00448">
    <property type="entry name" value="REC"/>
    <property type="match status" value="1"/>
</dbReference>
<keyword evidence="9" id="KW-1185">Reference proteome</keyword>
<dbReference type="InterPro" id="IPR039420">
    <property type="entry name" value="WalR-like"/>
</dbReference>
<evidence type="ECO:0000256" key="5">
    <source>
        <dbReference type="PROSITE-ProRule" id="PRU01091"/>
    </source>
</evidence>
<feature type="DNA-binding region" description="OmpR/PhoB-type" evidence="5">
    <location>
        <begin position="132"/>
        <end position="231"/>
    </location>
</feature>
<evidence type="ECO:0000313" key="8">
    <source>
        <dbReference type="EMBL" id="MEX5286251.1"/>
    </source>
</evidence>
<gene>
    <name evidence="8" type="ORF">QCO44_11580</name>
</gene>
<evidence type="ECO:0000313" key="9">
    <source>
        <dbReference type="Proteomes" id="UP001559623"/>
    </source>
</evidence>
<dbReference type="InterPro" id="IPR036388">
    <property type="entry name" value="WH-like_DNA-bd_sf"/>
</dbReference>
<keyword evidence="1" id="KW-0805">Transcription regulation</keyword>
<dbReference type="Pfam" id="PF00072">
    <property type="entry name" value="Response_reg"/>
    <property type="match status" value="1"/>
</dbReference>
<evidence type="ECO:0000259" key="7">
    <source>
        <dbReference type="PROSITE" id="PS51755"/>
    </source>
</evidence>
<feature type="domain" description="OmpR/PhoB-type" evidence="7">
    <location>
        <begin position="132"/>
        <end position="231"/>
    </location>
</feature>